<sequence length="124" mass="13362">MMLSTFILASACTSFLLSPPRSCGVCQCSSKGVEVEYAQAAETICCTIWSISAGPRWALLARSVSVPLLYPVSSWNLLVHSTEAGRRLLAYPTAGLLTSNSAVLCRKVPAWLGQQRERVVLAES</sequence>
<proteinExistence type="predicted"/>
<evidence type="ECO:0000313" key="2">
    <source>
        <dbReference type="EMBL" id="KDQ11679.1"/>
    </source>
</evidence>
<name>A0A067M7X8_BOTB1</name>
<accession>A0A067M7X8</accession>
<dbReference type="Proteomes" id="UP000027195">
    <property type="component" value="Unassembled WGS sequence"/>
</dbReference>
<keyword evidence="3" id="KW-1185">Reference proteome</keyword>
<dbReference type="AlphaFoldDB" id="A0A067M7X8"/>
<protein>
    <recommendedName>
        <fullName evidence="4">Secreted protein</fullName>
    </recommendedName>
</protein>
<keyword evidence="1" id="KW-0732">Signal</keyword>
<evidence type="ECO:0008006" key="4">
    <source>
        <dbReference type="Google" id="ProtNLM"/>
    </source>
</evidence>
<dbReference type="HOGENOM" id="CLU_2003539_0_0_1"/>
<feature type="chain" id="PRO_5001644462" description="Secreted protein" evidence="1">
    <location>
        <begin position="25"/>
        <end position="124"/>
    </location>
</feature>
<evidence type="ECO:0000256" key="1">
    <source>
        <dbReference type="SAM" id="SignalP"/>
    </source>
</evidence>
<evidence type="ECO:0000313" key="3">
    <source>
        <dbReference type="Proteomes" id="UP000027195"/>
    </source>
</evidence>
<gene>
    <name evidence="2" type="ORF">BOTBODRAFT_448801</name>
</gene>
<feature type="signal peptide" evidence="1">
    <location>
        <begin position="1"/>
        <end position="24"/>
    </location>
</feature>
<dbReference type="InParanoid" id="A0A067M7X8"/>
<dbReference type="EMBL" id="KL198056">
    <property type="protein sequence ID" value="KDQ11679.1"/>
    <property type="molecule type" value="Genomic_DNA"/>
</dbReference>
<reference evidence="3" key="1">
    <citation type="journal article" date="2014" name="Proc. Natl. Acad. Sci. U.S.A.">
        <title>Extensive sampling of basidiomycete genomes demonstrates inadequacy of the white-rot/brown-rot paradigm for wood decay fungi.</title>
        <authorList>
            <person name="Riley R."/>
            <person name="Salamov A.A."/>
            <person name="Brown D.W."/>
            <person name="Nagy L.G."/>
            <person name="Floudas D."/>
            <person name="Held B.W."/>
            <person name="Levasseur A."/>
            <person name="Lombard V."/>
            <person name="Morin E."/>
            <person name="Otillar R."/>
            <person name="Lindquist E.A."/>
            <person name="Sun H."/>
            <person name="LaButti K.M."/>
            <person name="Schmutz J."/>
            <person name="Jabbour D."/>
            <person name="Luo H."/>
            <person name="Baker S.E."/>
            <person name="Pisabarro A.G."/>
            <person name="Walton J.D."/>
            <person name="Blanchette R.A."/>
            <person name="Henrissat B."/>
            <person name="Martin F."/>
            <person name="Cullen D."/>
            <person name="Hibbett D.S."/>
            <person name="Grigoriev I.V."/>
        </authorList>
    </citation>
    <scope>NUCLEOTIDE SEQUENCE [LARGE SCALE GENOMIC DNA]</scope>
    <source>
        <strain evidence="3">FD-172 SS1</strain>
    </source>
</reference>
<organism evidence="2 3">
    <name type="scientific">Botryobasidium botryosum (strain FD-172 SS1)</name>
    <dbReference type="NCBI Taxonomy" id="930990"/>
    <lineage>
        <taxon>Eukaryota</taxon>
        <taxon>Fungi</taxon>
        <taxon>Dikarya</taxon>
        <taxon>Basidiomycota</taxon>
        <taxon>Agaricomycotina</taxon>
        <taxon>Agaricomycetes</taxon>
        <taxon>Cantharellales</taxon>
        <taxon>Botryobasidiaceae</taxon>
        <taxon>Botryobasidium</taxon>
    </lineage>
</organism>